<evidence type="ECO:0000313" key="3">
    <source>
        <dbReference type="Proteomes" id="UP000444721"/>
    </source>
</evidence>
<dbReference type="Proteomes" id="UP000444721">
    <property type="component" value="Unassembled WGS sequence"/>
</dbReference>
<dbReference type="Gene3D" id="3.90.810.10">
    <property type="entry name" value="CRIB domain"/>
    <property type="match status" value="1"/>
</dbReference>
<proteinExistence type="predicted"/>
<dbReference type="AlphaFoldDB" id="A0A6A5BQP8"/>
<dbReference type="RefSeq" id="XP_044564170.1">
    <property type="nucleotide sequence ID" value="XM_044704925.1"/>
</dbReference>
<protein>
    <recommendedName>
        <fullName evidence="4">CRIB domain-containing protein</fullName>
    </recommendedName>
</protein>
<dbReference type="InterPro" id="IPR036936">
    <property type="entry name" value="CRIB_dom_sf"/>
</dbReference>
<accession>A0A6A5BQP8</accession>
<evidence type="ECO:0008006" key="4">
    <source>
        <dbReference type="Google" id="ProtNLM"/>
    </source>
</evidence>
<evidence type="ECO:0000256" key="1">
    <source>
        <dbReference type="SAM" id="MobiDB-lite"/>
    </source>
</evidence>
<dbReference type="VEuPathDB" id="AmoebaDB:NfTy_055470"/>
<evidence type="ECO:0000313" key="2">
    <source>
        <dbReference type="EMBL" id="KAF0979457.1"/>
    </source>
</evidence>
<keyword evidence="3" id="KW-1185">Reference proteome</keyword>
<reference evidence="2 3" key="1">
    <citation type="journal article" date="2019" name="Sci. Rep.">
        <title>Nanopore sequencing improves the draft genome of the human pathogenic amoeba Naegleria fowleri.</title>
        <authorList>
            <person name="Liechti N."/>
            <person name="Schurch N."/>
            <person name="Bruggmann R."/>
            <person name="Wittwer M."/>
        </authorList>
    </citation>
    <scope>NUCLEOTIDE SEQUENCE [LARGE SCALE GENOMIC DNA]</scope>
    <source>
        <strain evidence="2 3">ATCC 30894</strain>
    </source>
</reference>
<organism evidence="2 3">
    <name type="scientific">Naegleria fowleri</name>
    <name type="common">Brain eating amoeba</name>
    <dbReference type="NCBI Taxonomy" id="5763"/>
    <lineage>
        <taxon>Eukaryota</taxon>
        <taxon>Discoba</taxon>
        <taxon>Heterolobosea</taxon>
        <taxon>Tetramitia</taxon>
        <taxon>Eutetramitia</taxon>
        <taxon>Vahlkampfiidae</taxon>
        <taxon>Naegleria</taxon>
    </lineage>
</organism>
<dbReference type="VEuPathDB" id="AmoebaDB:NF0103360"/>
<name>A0A6A5BQP8_NAEFO</name>
<sequence>MSQQGEREKEFQIASLAVDCFPDEILAHCKVRIYIFSEKLNKNEELTTDMWKDSLLVGLCTLHVNYMDHSPRVYVTNLLTRQVCFTAKTVLELKIQDRKWISFKFKEQDYTVGMRLLDDDEISEKFIAKFSEILLHKYRSEKEVSENRKIELQADKIKLNDTKKRFSLTSIFRKSKPTSMSPRASIVPTSELQHPEKIRISMPKTENFSHVTHIEYDKDTHQLVDVAPEWNNFSHQGPSDKQEEIPSIRPAIEETTPSESKHSPLEELTPVKEKERNTNTSKRQLPARPQKKLIRPQKQEENEFANILRERRNQIEGDVTTTTEECSTLSDTSNP</sequence>
<feature type="region of interest" description="Disordered" evidence="1">
    <location>
        <begin position="253"/>
        <end position="335"/>
    </location>
</feature>
<dbReference type="OrthoDB" id="10368709at2759"/>
<feature type="compositionally biased region" description="Basic and acidic residues" evidence="1">
    <location>
        <begin position="259"/>
        <end position="277"/>
    </location>
</feature>
<dbReference type="EMBL" id="VFQX01000027">
    <property type="protein sequence ID" value="KAF0979457.1"/>
    <property type="molecule type" value="Genomic_DNA"/>
</dbReference>
<dbReference type="GeneID" id="68109018"/>
<dbReference type="VEuPathDB" id="AmoebaDB:FDP41_001800"/>
<feature type="compositionally biased region" description="Polar residues" evidence="1">
    <location>
        <begin position="319"/>
        <end position="335"/>
    </location>
</feature>
<gene>
    <name evidence="2" type="ORF">FDP41_001800</name>
</gene>
<comment type="caution">
    <text evidence="2">The sequence shown here is derived from an EMBL/GenBank/DDBJ whole genome shotgun (WGS) entry which is preliminary data.</text>
</comment>